<dbReference type="eggNOG" id="COG0199">
    <property type="taxonomic scope" value="Bacteria"/>
</dbReference>
<comment type="similarity">
    <text evidence="2 7">Belongs to the universal ribosomal protein uS14 family.</text>
</comment>
<name>A0A090D1J3_9BACT</name>
<dbReference type="STRING" id="1437425.CSEC_1034"/>
<reference evidence="8" key="2">
    <citation type="submission" date="2014-09" db="EMBL/GenBank/DDBJ databases">
        <title>Criblamydia sequanensis harbors a mega-plasmid encoding arsenite resistance.</title>
        <authorList>
            <person name="Bertelli C."/>
            <person name="Goesmann A."/>
            <person name="Greub G."/>
        </authorList>
    </citation>
    <scope>NUCLEOTIDE SEQUENCE [LARGE SCALE GENOMIC DNA]</scope>
    <source>
        <strain evidence="8">CRIB-18</strain>
    </source>
</reference>
<dbReference type="EMBL" id="CCEJ010000004">
    <property type="protein sequence ID" value="CDR33860.1"/>
    <property type="molecule type" value="Genomic_DNA"/>
</dbReference>
<dbReference type="Proteomes" id="UP000031552">
    <property type="component" value="Unassembled WGS sequence"/>
</dbReference>
<evidence type="ECO:0000313" key="8">
    <source>
        <dbReference type="EMBL" id="CDR33860.1"/>
    </source>
</evidence>
<dbReference type="SUPFAM" id="SSF57716">
    <property type="entry name" value="Glucocorticoid receptor-like (DNA-binding domain)"/>
    <property type="match status" value="1"/>
</dbReference>
<proteinExistence type="inferred from homology"/>
<evidence type="ECO:0000256" key="1">
    <source>
        <dbReference type="ARBA" id="ARBA00003686"/>
    </source>
</evidence>
<dbReference type="InterPro" id="IPR018271">
    <property type="entry name" value="Ribosomal_uS14_CS"/>
</dbReference>
<dbReference type="GO" id="GO:0015935">
    <property type="term" value="C:small ribosomal subunit"/>
    <property type="evidence" value="ECO:0007669"/>
    <property type="project" value="TreeGrafter"/>
</dbReference>
<dbReference type="InterPro" id="IPR023036">
    <property type="entry name" value="Ribosomal_uS14_bac/plastid"/>
</dbReference>
<dbReference type="FunFam" id="1.10.287.1480:FF:000001">
    <property type="entry name" value="30S ribosomal protein S14"/>
    <property type="match status" value="1"/>
</dbReference>
<dbReference type="GO" id="GO:0003735">
    <property type="term" value="F:structural constituent of ribosome"/>
    <property type="evidence" value="ECO:0007669"/>
    <property type="project" value="InterPro"/>
</dbReference>
<organism evidence="8 9">
    <name type="scientific">Candidatus Criblamydia sequanensis CRIB-18</name>
    <dbReference type="NCBI Taxonomy" id="1437425"/>
    <lineage>
        <taxon>Bacteria</taxon>
        <taxon>Pseudomonadati</taxon>
        <taxon>Chlamydiota</taxon>
        <taxon>Chlamydiia</taxon>
        <taxon>Parachlamydiales</taxon>
        <taxon>Candidatus Criblamydiaceae</taxon>
        <taxon>Candidatus Criblamydia</taxon>
    </lineage>
</organism>
<evidence type="ECO:0000256" key="7">
    <source>
        <dbReference type="HAMAP-Rule" id="MF_00537"/>
    </source>
</evidence>
<dbReference type="RefSeq" id="WP_041017397.1">
    <property type="nucleotide sequence ID" value="NZ_CCEJ010000004.1"/>
</dbReference>
<keyword evidence="7" id="KW-0699">rRNA-binding</keyword>
<dbReference type="PANTHER" id="PTHR19836:SF19">
    <property type="entry name" value="SMALL RIBOSOMAL SUBUNIT PROTEIN US14M"/>
    <property type="match status" value="1"/>
</dbReference>
<protein>
    <recommendedName>
        <fullName evidence="5 7">Small ribosomal subunit protein uS14</fullName>
    </recommendedName>
</protein>
<dbReference type="PANTHER" id="PTHR19836">
    <property type="entry name" value="30S RIBOSOMAL PROTEIN S14"/>
    <property type="match status" value="1"/>
</dbReference>
<dbReference type="AlphaFoldDB" id="A0A090D1J3"/>
<dbReference type="PROSITE" id="PS00527">
    <property type="entry name" value="RIBOSOMAL_S14"/>
    <property type="match status" value="1"/>
</dbReference>
<evidence type="ECO:0000313" key="9">
    <source>
        <dbReference type="Proteomes" id="UP000031552"/>
    </source>
</evidence>
<dbReference type="GO" id="GO:0006412">
    <property type="term" value="P:translation"/>
    <property type="evidence" value="ECO:0007669"/>
    <property type="project" value="UniProtKB-UniRule"/>
</dbReference>
<comment type="function">
    <text evidence="1 7">Binds 16S rRNA, required for the assembly of 30S particles and may also be responsible for determining the conformation of the 16S rRNA at the A site.</text>
</comment>
<dbReference type="GO" id="GO:0005737">
    <property type="term" value="C:cytoplasm"/>
    <property type="evidence" value="ECO:0007669"/>
    <property type="project" value="UniProtKB-ARBA"/>
</dbReference>
<keyword evidence="4 7" id="KW-0687">Ribonucleoprotein</keyword>
<evidence type="ECO:0000256" key="6">
    <source>
        <dbReference type="ARBA" id="ARBA00047110"/>
    </source>
</evidence>
<dbReference type="HAMAP" id="MF_00537">
    <property type="entry name" value="Ribosomal_uS14_1"/>
    <property type="match status" value="1"/>
</dbReference>
<keyword evidence="9" id="KW-1185">Reference proteome</keyword>
<evidence type="ECO:0000256" key="3">
    <source>
        <dbReference type="ARBA" id="ARBA00022980"/>
    </source>
</evidence>
<evidence type="ECO:0000256" key="2">
    <source>
        <dbReference type="ARBA" id="ARBA00009083"/>
    </source>
</evidence>
<comment type="subunit">
    <text evidence="6 7">Part of the 30S ribosomal subunit. Contacts proteins S3 and S10.</text>
</comment>
<comment type="caution">
    <text evidence="8">The sequence shown here is derived from an EMBL/GenBank/DDBJ whole genome shotgun (WGS) entry which is preliminary data.</text>
</comment>
<dbReference type="InterPro" id="IPR001209">
    <property type="entry name" value="Ribosomal_uS14"/>
</dbReference>
<dbReference type="NCBIfam" id="NF006477">
    <property type="entry name" value="PRK08881.1"/>
    <property type="match status" value="1"/>
</dbReference>
<accession>A0A090D1J3</accession>
<dbReference type="GO" id="GO:0019843">
    <property type="term" value="F:rRNA binding"/>
    <property type="evidence" value="ECO:0007669"/>
    <property type="project" value="UniProtKB-UniRule"/>
</dbReference>
<keyword evidence="7" id="KW-0694">RNA-binding</keyword>
<keyword evidence="3 7" id="KW-0689">Ribosomal protein</keyword>
<dbReference type="OrthoDB" id="9810484at2"/>
<evidence type="ECO:0000256" key="5">
    <source>
        <dbReference type="ARBA" id="ARBA00035167"/>
    </source>
</evidence>
<dbReference type="Pfam" id="PF00253">
    <property type="entry name" value="Ribosomal_S14"/>
    <property type="match status" value="1"/>
</dbReference>
<dbReference type="Gene3D" id="1.10.287.1480">
    <property type="match status" value="1"/>
</dbReference>
<evidence type="ECO:0000256" key="4">
    <source>
        <dbReference type="ARBA" id="ARBA00023274"/>
    </source>
</evidence>
<reference evidence="8" key="1">
    <citation type="submission" date="2013-12" db="EMBL/GenBank/DDBJ databases">
        <authorList>
            <person name="Linke B."/>
        </authorList>
    </citation>
    <scope>NUCLEOTIDE SEQUENCE [LARGE SCALE GENOMIC DNA]</scope>
    <source>
        <strain evidence="8">CRIB-18</strain>
    </source>
</reference>
<sequence>MAKKSSVQKQLKREKLVRQNWDKRQALKKTISNMSLSEEEREQARIKLNKMPRDTSPIRLRNRCLLTGRCRGFLRKFKMSRLCFREMASSGEIPGVTKSSW</sequence>
<gene>
    <name evidence="7 8" type="primary">rpsN</name>
    <name evidence="8" type="ORF">CSEC_1034</name>
</gene>